<comment type="caution">
    <text evidence="1">The sequence shown here is derived from an EMBL/GenBank/DDBJ whole genome shotgun (WGS) entry which is preliminary data.</text>
</comment>
<name>A0ACC3BK18_PYRYE</name>
<gene>
    <name evidence="1" type="ORF">I4F81_000896</name>
</gene>
<reference evidence="1" key="1">
    <citation type="submission" date="2019-11" db="EMBL/GenBank/DDBJ databases">
        <title>Nori genome reveals adaptations in red seaweeds to the harsh intertidal environment.</title>
        <authorList>
            <person name="Wang D."/>
            <person name="Mao Y."/>
        </authorList>
    </citation>
    <scope>NUCLEOTIDE SEQUENCE</scope>
    <source>
        <tissue evidence="1">Gametophyte</tissue>
    </source>
</reference>
<evidence type="ECO:0000313" key="2">
    <source>
        <dbReference type="Proteomes" id="UP000798662"/>
    </source>
</evidence>
<organism evidence="1 2">
    <name type="scientific">Pyropia yezoensis</name>
    <name type="common">Susabi-nori</name>
    <name type="synonym">Porphyra yezoensis</name>
    <dbReference type="NCBI Taxonomy" id="2788"/>
    <lineage>
        <taxon>Eukaryota</taxon>
        <taxon>Rhodophyta</taxon>
        <taxon>Bangiophyceae</taxon>
        <taxon>Bangiales</taxon>
        <taxon>Bangiaceae</taxon>
        <taxon>Pyropia</taxon>
    </lineage>
</organism>
<dbReference type="EMBL" id="CM020618">
    <property type="protein sequence ID" value="KAK1858286.1"/>
    <property type="molecule type" value="Genomic_DNA"/>
</dbReference>
<dbReference type="Proteomes" id="UP000798662">
    <property type="component" value="Chromosome 1"/>
</dbReference>
<evidence type="ECO:0000313" key="1">
    <source>
        <dbReference type="EMBL" id="KAK1858286.1"/>
    </source>
</evidence>
<keyword evidence="2" id="KW-1185">Reference proteome</keyword>
<sequence>MVSATRPAGAATVPALPLPPCAATTSAPLAILPPIDVPAAQRHMEGHDHATRAAVLAVMAGSPTFRLHPGESKEVERARTAARWAELAGAGLFVDTVAAADAAAGRAKLDAIHETASLLDYSLCIGMSVHFSLFGGSIAALGTPAQAAAWLPGVEALTMRGCFALTELGHGSNARGVETEARYDAAADTFVLHTPTDAAQKYWIGGAATTARWAVAFAQLYMPGEAASRGVHAFIVRIREDDGALVPGILLADCGYKVGLNGVDNGRIWFSHAPVPRGHLLARYARVDAAGVYTCDAPSPDALFGVTMSALSGGRIGIAASGVGQARVALAIALRYALRRRAFAATPTTPETLLLDYPMHRRRLLPRLASTVVHQTALNDLKARWGRALSAKDGHVASCGFKSIMTWHALETMQVAREACGGQGYKSENRIGVSRAALDISATFEGDNTVLLQQVTKSCLASYARGGKSGGRWSGALEHLNHPLPLPPPIASMAFAVYTLRRAEATLLPRLAAAIAASAAEPGATPFAAFTAHQVAADAVAQVHTQLLLLVAFMSATGTGGGGGGGGGTARVPRSLRPLLDTLGTLHALAVVDDNAALLRVGALSPADAAAVHDAIDGLCTALRPHAAELAAVMTVPDFLLAPIAFDVVAHNSRARL</sequence>
<protein>
    <submittedName>
        <fullName evidence="1">Uncharacterized protein</fullName>
    </submittedName>
</protein>
<accession>A0ACC3BK18</accession>
<proteinExistence type="predicted"/>